<proteinExistence type="predicted"/>
<dbReference type="InterPro" id="IPR029033">
    <property type="entry name" value="His_PPase_superfam"/>
</dbReference>
<protein>
    <submittedName>
        <fullName evidence="1">Uncharacterized protein</fullName>
    </submittedName>
</protein>
<organism evidence="1 2">
    <name type="scientific">Strongylus vulgaris</name>
    <name type="common">Blood worm</name>
    <dbReference type="NCBI Taxonomy" id="40348"/>
    <lineage>
        <taxon>Eukaryota</taxon>
        <taxon>Metazoa</taxon>
        <taxon>Ecdysozoa</taxon>
        <taxon>Nematoda</taxon>
        <taxon>Chromadorea</taxon>
        <taxon>Rhabditida</taxon>
        <taxon>Rhabditina</taxon>
        <taxon>Rhabditomorpha</taxon>
        <taxon>Strongyloidea</taxon>
        <taxon>Strongylidae</taxon>
        <taxon>Strongylus</taxon>
    </lineage>
</organism>
<dbReference type="SUPFAM" id="SSF53254">
    <property type="entry name" value="Phosphoglycerate mutase-like"/>
    <property type="match status" value="1"/>
</dbReference>
<dbReference type="AlphaFoldDB" id="A0A3P7IHR5"/>
<accession>A0A3P7IHR5</accession>
<evidence type="ECO:0000313" key="2">
    <source>
        <dbReference type="Proteomes" id="UP000270094"/>
    </source>
</evidence>
<dbReference type="Proteomes" id="UP000270094">
    <property type="component" value="Unassembled WGS sequence"/>
</dbReference>
<evidence type="ECO:0000313" key="1">
    <source>
        <dbReference type="EMBL" id="VDM69136.1"/>
    </source>
</evidence>
<sequence>MPYTVESAQAVAAGLYPAEGERVWTTGGLSAWQPFYISITNVDAYQDIIFRPAVYDCPPLDSKIANERKIIKKNFEEAHRSLLTRLGSLTGLSPLNFFMFVRLYGIQTEIDNGLPQPEWLKEMYEGKEMIDWIREAKTMARMSYFNTKEKARVR</sequence>
<name>A0A3P7IHR5_STRVU</name>
<reference evidence="1 2" key="1">
    <citation type="submission" date="2018-11" db="EMBL/GenBank/DDBJ databases">
        <authorList>
            <consortium name="Pathogen Informatics"/>
        </authorList>
    </citation>
    <scope>NUCLEOTIDE SEQUENCE [LARGE SCALE GENOMIC DNA]</scope>
</reference>
<dbReference type="OrthoDB" id="258392at2759"/>
<dbReference type="Gene3D" id="3.40.50.1240">
    <property type="entry name" value="Phosphoglycerate mutase-like"/>
    <property type="match status" value="1"/>
</dbReference>
<dbReference type="EMBL" id="UYYB01011219">
    <property type="protein sequence ID" value="VDM69136.1"/>
    <property type="molecule type" value="Genomic_DNA"/>
</dbReference>
<keyword evidence="2" id="KW-1185">Reference proteome</keyword>
<gene>
    <name evidence="1" type="ORF">SVUK_LOCUS4134</name>
</gene>
<dbReference type="GO" id="GO:0016791">
    <property type="term" value="F:phosphatase activity"/>
    <property type="evidence" value="ECO:0007669"/>
    <property type="project" value="UniProtKB-ARBA"/>
</dbReference>